<name>A0AAD4C9S1_BOLED</name>
<evidence type="ECO:0000313" key="2">
    <source>
        <dbReference type="Proteomes" id="UP001194468"/>
    </source>
</evidence>
<comment type="caution">
    <text evidence="1">The sequence shown here is derived from an EMBL/GenBank/DDBJ whole genome shotgun (WGS) entry which is preliminary data.</text>
</comment>
<protein>
    <submittedName>
        <fullName evidence="1">Uncharacterized protein</fullName>
    </submittedName>
</protein>
<organism evidence="1 2">
    <name type="scientific">Boletus edulis BED1</name>
    <dbReference type="NCBI Taxonomy" id="1328754"/>
    <lineage>
        <taxon>Eukaryota</taxon>
        <taxon>Fungi</taxon>
        <taxon>Dikarya</taxon>
        <taxon>Basidiomycota</taxon>
        <taxon>Agaricomycotina</taxon>
        <taxon>Agaricomycetes</taxon>
        <taxon>Agaricomycetidae</taxon>
        <taxon>Boletales</taxon>
        <taxon>Boletineae</taxon>
        <taxon>Boletaceae</taxon>
        <taxon>Boletoideae</taxon>
        <taxon>Boletus</taxon>
    </lineage>
</organism>
<evidence type="ECO:0000313" key="1">
    <source>
        <dbReference type="EMBL" id="KAF8452643.1"/>
    </source>
</evidence>
<dbReference type="Proteomes" id="UP001194468">
    <property type="component" value="Unassembled WGS sequence"/>
</dbReference>
<proteinExistence type="predicted"/>
<dbReference type="EMBL" id="WHUW01000001">
    <property type="protein sequence ID" value="KAF8452643.1"/>
    <property type="molecule type" value="Genomic_DNA"/>
</dbReference>
<accession>A0AAD4C9S1</accession>
<keyword evidence="2" id="KW-1185">Reference proteome</keyword>
<gene>
    <name evidence="1" type="ORF">L210DRAFT_3499548</name>
</gene>
<dbReference type="AlphaFoldDB" id="A0AAD4C9S1"/>
<sequence>MSTARSVPADMNFKIVVHDFVAVGDTSPTRTAQQLEKGRDLAVACSSGNQWVTPQSTADSSMFTLRRERLYQYCLSPPTLTTRIKSISIPEWGQPSHVDDPDRSRLYDLQEFESTDFQTSLMHSRIGLINPSRRGKRIQGDGMSASKPAKRLRLETCSLLDFIPQPHFIPAPAAKFRPIDPSKIPPYQKTSPSPITPYDAAAVDQLLNGRYRRAAWLIPVRGSLPWDGASTAVILEGTQVASRSPSPSPCLHAPAAQPRAITWTPDSLQHLWSFLGSIQQAKHLGPLSLSFHVAPVDAFSTRDSISEPVWESNHPYYHHLSSRHTAGSPDDFATDICRAHLEGVDYIKVFHDMPCSLSLRNILDAYRYEPVNGEVPGRSGANDNKIRILKGAHLVLMDECSKAAFLM</sequence>
<reference evidence="1" key="1">
    <citation type="submission" date="2019-10" db="EMBL/GenBank/DDBJ databases">
        <authorList>
            <consortium name="DOE Joint Genome Institute"/>
            <person name="Kuo A."/>
            <person name="Miyauchi S."/>
            <person name="Kiss E."/>
            <person name="Drula E."/>
            <person name="Kohler A."/>
            <person name="Sanchez-Garcia M."/>
            <person name="Andreopoulos B."/>
            <person name="Barry K.W."/>
            <person name="Bonito G."/>
            <person name="Buee M."/>
            <person name="Carver A."/>
            <person name="Chen C."/>
            <person name="Cichocki N."/>
            <person name="Clum A."/>
            <person name="Culley D."/>
            <person name="Crous P.W."/>
            <person name="Fauchery L."/>
            <person name="Girlanda M."/>
            <person name="Hayes R."/>
            <person name="Keri Z."/>
            <person name="LaButti K."/>
            <person name="Lipzen A."/>
            <person name="Lombard V."/>
            <person name="Magnuson J."/>
            <person name="Maillard F."/>
            <person name="Morin E."/>
            <person name="Murat C."/>
            <person name="Nolan M."/>
            <person name="Ohm R."/>
            <person name="Pangilinan J."/>
            <person name="Pereira M."/>
            <person name="Perotto S."/>
            <person name="Peter M."/>
            <person name="Riley R."/>
            <person name="Sitrit Y."/>
            <person name="Stielow B."/>
            <person name="Szollosi G."/>
            <person name="Zifcakova L."/>
            <person name="Stursova M."/>
            <person name="Spatafora J.W."/>
            <person name="Tedersoo L."/>
            <person name="Vaario L.-M."/>
            <person name="Yamada A."/>
            <person name="Yan M."/>
            <person name="Wang P."/>
            <person name="Xu J."/>
            <person name="Bruns T."/>
            <person name="Baldrian P."/>
            <person name="Vilgalys R."/>
            <person name="Henrissat B."/>
            <person name="Grigoriev I.V."/>
            <person name="Hibbett D."/>
            <person name="Nagy L.G."/>
            <person name="Martin F.M."/>
        </authorList>
    </citation>
    <scope>NUCLEOTIDE SEQUENCE</scope>
    <source>
        <strain evidence="1">BED1</strain>
    </source>
</reference>
<reference evidence="1" key="2">
    <citation type="journal article" date="2020" name="Nat. Commun.">
        <title>Large-scale genome sequencing of mycorrhizal fungi provides insights into the early evolution of symbiotic traits.</title>
        <authorList>
            <person name="Miyauchi S."/>
            <person name="Kiss E."/>
            <person name="Kuo A."/>
            <person name="Drula E."/>
            <person name="Kohler A."/>
            <person name="Sanchez-Garcia M."/>
            <person name="Morin E."/>
            <person name="Andreopoulos B."/>
            <person name="Barry K.W."/>
            <person name="Bonito G."/>
            <person name="Buee M."/>
            <person name="Carver A."/>
            <person name="Chen C."/>
            <person name="Cichocki N."/>
            <person name="Clum A."/>
            <person name="Culley D."/>
            <person name="Crous P.W."/>
            <person name="Fauchery L."/>
            <person name="Girlanda M."/>
            <person name="Hayes R.D."/>
            <person name="Keri Z."/>
            <person name="LaButti K."/>
            <person name="Lipzen A."/>
            <person name="Lombard V."/>
            <person name="Magnuson J."/>
            <person name="Maillard F."/>
            <person name="Murat C."/>
            <person name="Nolan M."/>
            <person name="Ohm R.A."/>
            <person name="Pangilinan J."/>
            <person name="Pereira M.F."/>
            <person name="Perotto S."/>
            <person name="Peter M."/>
            <person name="Pfister S."/>
            <person name="Riley R."/>
            <person name="Sitrit Y."/>
            <person name="Stielow J.B."/>
            <person name="Szollosi G."/>
            <person name="Zifcakova L."/>
            <person name="Stursova M."/>
            <person name="Spatafora J.W."/>
            <person name="Tedersoo L."/>
            <person name="Vaario L.M."/>
            <person name="Yamada A."/>
            <person name="Yan M."/>
            <person name="Wang P."/>
            <person name="Xu J."/>
            <person name="Bruns T."/>
            <person name="Baldrian P."/>
            <person name="Vilgalys R."/>
            <person name="Dunand C."/>
            <person name="Henrissat B."/>
            <person name="Grigoriev I.V."/>
            <person name="Hibbett D."/>
            <person name="Nagy L.G."/>
            <person name="Martin F.M."/>
        </authorList>
    </citation>
    <scope>NUCLEOTIDE SEQUENCE</scope>
    <source>
        <strain evidence="1">BED1</strain>
    </source>
</reference>